<organism evidence="2 3">
    <name type="scientific">Pseudomonas phage ventosus</name>
    <dbReference type="NCBI Taxonomy" id="2048980"/>
    <lineage>
        <taxon>Viruses</taxon>
        <taxon>Duplodnaviria</taxon>
        <taxon>Heunggongvirae</taxon>
        <taxon>Uroviricota</taxon>
        <taxon>Caudoviricetes</taxon>
        <taxon>Vandenendeviridae</taxon>
        <taxon>Gorskivirinae</taxon>
        <taxon>Ventosusvirus</taxon>
        <taxon>Ventosusvirus ventosus</taxon>
    </lineage>
</organism>
<sequence length="55" mass="5852">MKVGFFGVLGLIFIVLKLTGNIAWSWALVLLPLYGPFVALLIVAIIVGLLGAVLK</sequence>
<accession>A0A2H4P840</accession>
<keyword evidence="1" id="KW-1133">Transmembrane helix</keyword>
<keyword evidence="3" id="KW-1185">Reference proteome</keyword>
<dbReference type="EMBL" id="MG018930">
    <property type="protein sequence ID" value="ATW58345.1"/>
    <property type="molecule type" value="Genomic_DNA"/>
</dbReference>
<evidence type="ECO:0000313" key="3">
    <source>
        <dbReference type="Proteomes" id="UP000241096"/>
    </source>
</evidence>
<evidence type="ECO:0000313" key="2">
    <source>
        <dbReference type="EMBL" id="ATW58345.1"/>
    </source>
</evidence>
<reference evidence="2 3" key="1">
    <citation type="submission" date="2017-09" db="EMBL/GenBank/DDBJ databases">
        <authorList>
            <person name="Ehlers B."/>
            <person name="Leendertz F.H."/>
        </authorList>
    </citation>
    <scope>NUCLEOTIDE SEQUENCE [LARGE SCALE GENOMIC DNA]</scope>
</reference>
<gene>
    <name evidence="2" type="ORF">CNR37_00138</name>
</gene>
<keyword evidence="1" id="KW-0812">Transmembrane</keyword>
<evidence type="ECO:0000256" key="1">
    <source>
        <dbReference type="SAM" id="Phobius"/>
    </source>
</evidence>
<protein>
    <submittedName>
        <fullName evidence="2">Uncharacterized protein</fullName>
    </submittedName>
</protein>
<feature type="transmembrane region" description="Helical" evidence="1">
    <location>
        <begin position="5"/>
        <end position="27"/>
    </location>
</feature>
<proteinExistence type="predicted"/>
<feature type="transmembrane region" description="Helical" evidence="1">
    <location>
        <begin position="33"/>
        <end position="54"/>
    </location>
</feature>
<name>A0A2H4P840_9CAUD</name>
<dbReference type="Proteomes" id="UP000241096">
    <property type="component" value="Segment"/>
</dbReference>
<keyword evidence="1" id="KW-0472">Membrane</keyword>